<dbReference type="AlphaFoldDB" id="A0A6A2Z9L8"/>
<dbReference type="InterPro" id="IPR050158">
    <property type="entry name" value="Ubiquitin_ubiquitin-like"/>
</dbReference>
<evidence type="ECO:0000313" key="4">
    <source>
        <dbReference type="Proteomes" id="UP000436088"/>
    </source>
</evidence>
<reference evidence="3" key="1">
    <citation type="submission" date="2019-09" db="EMBL/GenBank/DDBJ databases">
        <title>Draft genome information of white flower Hibiscus syriacus.</title>
        <authorList>
            <person name="Kim Y.-M."/>
        </authorList>
    </citation>
    <scope>NUCLEOTIDE SEQUENCE [LARGE SCALE GENOMIC DNA]</scope>
    <source>
        <strain evidence="3">YM2019G1</strain>
    </source>
</reference>
<proteinExistence type="predicted"/>
<dbReference type="InterPro" id="IPR029071">
    <property type="entry name" value="Ubiquitin-like_domsf"/>
</dbReference>
<organism evidence="3 4">
    <name type="scientific">Hibiscus syriacus</name>
    <name type="common">Rose of Sharon</name>
    <dbReference type="NCBI Taxonomy" id="106335"/>
    <lineage>
        <taxon>Eukaryota</taxon>
        <taxon>Viridiplantae</taxon>
        <taxon>Streptophyta</taxon>
        <taxon>Embryophyta</taxon>
        <taxon>Tracheophyta</taxon>
        <taxon>Spermatophyta</taxon>
        <taxon>Magnoliopsida</taxon>
        <taxon>eudicotyledons</taxon>
        <taxon>Gunneridae</taxon>
        <taxon>Pentapetalae</taxon>
        <taxon>rosids</taxon>
        <taxon>malvids</taxon>
        <taxon>Malvales</taxon>
        <taxon>Malvaceae</taxon>
        <taxon>Malvoideae</taxon>
        <taxon>Hibiscus</taxon>
    </lineage>
</organism>
<dbReference type="Pfam" id="PF00240">
    <property type="entry name" value="ubiquitin"/>
    <property type="match status" value="2"/>
</dbReference>
<comment type="caution">
    <text evidence="3">The sequence shown here is derived from an EMBL/GenBank/DDBJ whole genome shotgun (WGS) entry which is preliminary data.</text>
</comment>
<feature type="domain" description="Ubiquitin-like" evidence="2">
    <location>
        <begin position="50"/>
        <end position="105"/>
    </location>
</feature>
<dbReference type="PANTHER" id="PTHR10666">
    <property type="entry name" value="UBIQUITIN"/>
    <property type="match status" value="1"/>
</dbReference>
<accession>A0A6A2Z9L8</accession>
<evidence type="ECO:0000256" key="1">
    <source>
        <dbReference type="ARBA" id="ARBA00022499"/>
    </source>
</evidence>
<evidence type="ECO:0000259" key="2">
    <source>
        <dbReference type="PROSITE" id="PS50053"/>
    </source>
</evidence>
<dbReference type="EMBL" id="VEPZ02001190">
    <property type="protein sequence ID" value="KAE8688397.1"/>
    <property type="molecule type" value="Genomic_DNA"/>
</dbReference>
<dbReference type="Gene3D" id="3.10.20.90">
    <property type="entry name" value="Phosphatidylinositol 3-kinase Catalytic Subunit, Chain A, domain 1"/>
    <property type="match status" value="2"/>
</dbReference>
<sequence>MIPLIPIYLKVVKTEALKVKSNESDDERLVDHGIQRNSTLHLVLRNFDRVKLLVKIPSQKRTLVVEARAHDTVRSIKSLIEAKEGIEFDRFLLVYDGKLLENADTHILKVVKTEALKVKPNEPQLSYLGQQLEDSKTLACYDIKEESMLEMLLPLFQIFVNPGLWHPERLHYSYDIGTLIDHQAYEDWYLIENGYSASAFLRVPSDPPHLFDFFSDIFKMLVLHEKIIWWHDLNVGA</sequence>
<dbReference type="InterPro" id="IPR000626">
    <property type="entry name" value="Ubiquitin-like_dom"/>
</dbReference>
<dbReference type="SUPFAM" id="SSF54236">
    <property type="entry name" value="Ubiquitin-like"/>
    <property type="match status" value="2"/>
</dbReference>
<protein>
    <recommendedName>
        <fullName evidence="2">Ubiquitin-like domain-containing protein</fullName>
    </recommendedName>
</protein>
<dbReference type="Proteomes" id="UP000436088">
    <property type="component" value="Unassembled WGS sequence"/>
</dbReference>
<keyword evidence="4" id="KW-1185">Reference proteome</keyword>
<dbReference type="SMART" id="SM00213">
    <property type="entry name" value="UBQ"/>
    <property type="match status" value="1"/>
</dbReference>
<name>A0A6A2Z9L8_HIBSY</name>
<keyword evidence="1" id="KW-1017">Isopeptide bond</keyword>
<dbReference type="GO" id="GO:0003729">
    <property type="term" value="F:mRNA binding"/>
    <property type="evidence" value="ECO:0007669"/>
    <property type="project" value="UniProtKB-ARBA"/>
</dbReference>
<dbReference type="PROSITE" id="PS50053">
    <property type="entry name" value="UBIQUITIN_2"/>
    <property type="match status" value="2"/>
</dbReference>
<feature type="domain" description="Ubiquitin-like" evidence="2">
    <location>
        <begin position="108"/>
        <end position="153"/>
    </location>
</feature>
<gene>
    <name evidence="3" type="ORF">F3Y22_tig00110987pilonHSYRG00256</name>
</gene>
<evidence type="ECO:0000313" key="3">
    <source>
        <dbReference type="EMBL" id="KAE8688397.1"/>
    </source>
</evidence>